<protein>
    <submittedName>
        <fullName evidence="3">DUF4382 family</fullName>
    </submittedName>
</protein>
<name>A0A897MWF4_9EURY</name>
<gene>
    <name evidence="3" type="ORF">HSR121_0243</name>
</gene>
<feature type="compositionally biased region" description="Acidic residues" evidence="1">
    <location>
        <begin position="335"/>
        <end position="353"/>
    </location>
</feature>
<evidence type="ECO:0000313" key="3">
    <source>
        <dbReference type="EMBL" id="QSG04601.1"/>
    </source>
</evidence>
<reference evidence="3" key="1">
    <citation type="submission" date="2020-11" db="EMBL/GenBank/DDBJ databases">
        <title>Carbohydrate-dependent, anaerobic sulfur respiration: A novel catabolism in halophilic archaea.</title>
        <authorList>
            <person name="Sorokin D.Y."/>
            <person name="Messina E."/>
            <person name="Smedile F."/>
            <person name="La Cono V."/>
            <person name="Hallsworth J.E."/>
            <person name="Yakimov M.M."/>
        </authorList>
    </citation>
    <scope>NUCLEOTIDE SEQUENCE</scope>
    <source>
        <strain evidence="3">HSR12-1</strain>
    </source>
</reference>
<feature type="region of interest" description="Disordered" evidence="1">
    <location>
        <begin position="1"/>
        <end position="20"/>
    </location>
</feature>
<organism evidence="3 4">
    <name type="scientific">Halapricum desulfuricans</name>
    <dbReference type="NCBI Taxonomy" id="2841257"/>
    <lineage>
        <taxon>Archaea</taxon>
        <taxon>Methanobacteriati</taxon>
        <taxon>Methanobacteriota</taxon>
        <taxon>Stenosarchaea group</taxon>
        <taxon>Halobacteria</taxon>
        <taxon>Halobacteriales</taxon>
        <taxon>Haloarculaceae</taxon>
        <taxon>Halapricum</taxon>
    </lineage>
</organism>
<dbReference type="RefSeq" id="WP_229114057.1">
    <property type="nucleotide sequence ID" value="NZ_CP064787.1"/>
</dbReference>
<feature type="domain" description="DUF4382" evidence="2">
    <location>
        <begin position="79"/>
        <end position="282"/>
    </location>
</feature>
<feature type="compositionally biased region" description="Acidic residues" evidence="1">
    <location>
        <begin position="308"/>
        <end position="326"/>
    </location>
</feature>
<proteinExistence type="predicted"/>
<feature type="compositionally biased region" description="Acidic residues" evidence="1">
    <location>
        <begin position="59"/>
        <end position="76"/>
    </location>
</feature>
<dbReference type="Pfam" id="PF14321">
    <property type="entry name" value="DUF4382"/>
    <property type="match status" value="1"/>
</dbReference>
<dbReference type="GeneID" id="68853900"/>
<dbReference type="Proteomes" id="UP000663525">
    <property type="component" value="Chromosome"/>
</dbReference>
<dbReference type="InterPro" id="IPR025491">
    <property type="entry name" value="DUF4382"/>
</dbReference>
<feature type="region of interest" description="Disordered" evidence="1">
    <location>
        <begin position="291"/>
        <end position="353"/>
    </location>
</feature>
<dbReference type="EMBL" id="CP064787">
    <property type="protein sequence ID" value="QSG04601.1"/>
    <property type="molecule type" value="Genomic_DNA"/>
</dbReference>
<feature type="compositionally biased region" description="Low complexity" evidence="1">
    <location>
        <begin position="128"/>
        <end position="142"/>
    </location>
</feature>
<dbReference type="InterPro" id="IPR006311">
    <property type="entry name" value="TAT_signal"/>
</dbReference>
<evidence type="ECO:0000313" key="4">
    <source>
        <dbReference type="Proteomes" id="UP000663525"/>
    </source>
</evidence>
<feature type="region of interest" description="Disordered" evidence="1">
    <location>
        <begin position="112"/>
        <end position="184"/>
    </location>
</feature>
<accession>A0A897MWF4</accession>
<evidence type="ECO:0000259" key="2">
    <source>
        <dbReference type="Pfam" id="PF14321"/>
    </source>
</evidence>
<sequence>MKSSRRQSDSTNGSGGVKRRRFLLAGTAVGTALLSGCSGDPGAEGSGNDTDSPKGDTGTDSDDSTPEETSTDDGSDADTGTFRLLISDRPVAIDEFDSLDVSLDRARVFRSGQREADGSESDDGETATETQTVGNETGTTTEPRTVENETEAETVENGAETQSDDSGTETAAGDIDDDDGDDERGFFVLDLDGATVDLTQVVGDKATGVFEDDLPAGRYSKIELEAADVEGIVDGESVSVKIPSGKLQIVKAFEVTPGETVEFVFDITVVKKGNSGGYNLLPVISESGVAGRDVDVEEVGQGENGREDGDDEDDANGADTDEEVSQDENSRGNGDDGDGDDDGAEASEGTEVE</sequence>
<dbReference type="PROSITE" id="PS51318">
    <property type="entry name" value="TAT"/>
    <property type="match status" value="1"/>
</dbReference>
<feature type="region of interest" description="Disordered" evidence="1">
    <location>
        <begin position="32"/>
        <end position="81"/>
    </location>
</feature>
<dbReference type="AlphaFoldDB" id="A0A897MWF4"/>
<evidence type="ECO:0000256" key="1">
    <source>
        <dbReference type="SAM" id="MobiDB-lite"/>
    </source>
</evidence>